<feature type="domain" description="Tyr recombinase" evidence="6">
    <location>
        <begin position="160"/>
        <end position="344"/>
    </location>
</feature>
<evidence type="ECO:0000256" key="5">
    <source>
        <dbReference type="PROSITE-ProRule" id="PRU01248"/>
    </source>
</evidence>
<keyword evidence="4" id="KW-0233">DNA recombination</keyword>
<dbReference type="InterPro" id="IPR044068">
    <property type="entry name" value="CB"/>
</dbReference>
<gene>
    <name evidence="8" type="primary">Int-Tn</name>
    <name evidence="8" type="ORF">BN988_01638</name>
</gene>
<dbReference type="Pfam" id="PF13102">
    <property type="entry name" value="Phage_int_SAM_5"/>
    <property type="match status" value="1"/>
</dbReference>
<feature type="domain" description="Core-binding (CB)" evidence="7">
    <location>
        <begin position="59"/>
        <end position="139"/>
    </location>
</feature>
<sequence length="348" mass="41296">MPVYKDEQRGTYYFIAWYKNIYGKSKQKMVRGFRRERDAKDAEAEFRVRVKKHGAPEDMTFEEVFYHNIEHTELKPKTKRRRINEYNKHMKDKLGNIKIHAITTQQCLEFKQYLLDNLKSNETARTVFSGFKVVINHAIKYFELPKDPAKAVPAIKRVKKKHSYIRRQEFDKRVQTMDNEVFKNMCIFMFYTGLRIGEAIALQWQDIDFELKEADINKTYDYDSKELGPPKTEASADVVPLADFLVGMLEEIKSKQQTEMYGFKESYYIFGGMVPTSYKAFHVAFKKVFSEYRPHDLRHSYASFLANRKVDIFVLKSLMRHDNVQETINTYGHLYKEKKHEAISFLND</sequence>
<organism evidence="8 9">
    <name type="scientific">Oceanobacillus picturae</name>
    <dbReference type="NCBI Taxonomy" id="171693"/>
    <lineage>
        <taxon>Bacteria</taxon>
        <taxon>Bacillati</taxon>
        <taxon>Bacillota</taxon>
        <taxon>Bacilli</taxon>
        <taxon>Bacillales</taxon>
        <taxon>Bacillaceae</taxon>
        <taxon>Oceanobacillus</taxon>
    </lineage>
</organism>
<evidence type="ECO:0000259" key="6">
    <source>
        <dbReference type="PROSITE" id="PS51898"/>
    </source>
</evidence>
<evidence type="ECO:0000256" key="3">
    <source>
        <dbReference type="ARBA" id="ARBA00023125"/>
    </source>
</evidence>
<dbReference type="PROSITE" id="PS51900">
    <property type="entry name" value="CB"/>
    <property type="match status" value="1"/>
</dbReference>
<dbReference type="InterPro" id="IPR010998">
    <property type="entry name" value="Integrase_recombinase_N"/>
</dbReference>
<evidence type="ECO:0000256" key="4">
    <source>
        <dbReference type="ARBA" id="ARBA00023172"/>
    </source>
</evidence>
<dbReference type="Gene3D" id="1.10.150.130">
    <property type="match status" value="1"/>
</dbReference>
<comment type="caution">
    <text evidence="8">The sequence shown here is derived from an EMBL/GenBank/DDBJ whole genome shotgun (WGS) entry which is preliminary data.</text>
</comment>
<dbReference type="InterPro" id="IPR002104">
    <property type="entry name" value="Integrase_catalytic"/>
</dbReference>
<protein>
    <submittedName>
        <fullName evidence="8">Integrase</fullName>
    </submittedName>
</protein>
<dbReference type="GO" id="GO:0015074">
    <property type="term" value="P:DNA integration"/>
    <property type="evidence" value="ECO:0007669"/>
    <property type="project" value="UniProtKB-KW"/>
</dbReference>
<accession>W9ACC8</accession>
<evidence type="ECO:0000313" key="9">
    <source>
        <dbReference type="Proteomes" id="UP000028863"/>
    </source>
</evidence>
<dbReference type="GO" id="GO:0003677">
    <property type="term" value="F:DNA binding"/>
    <property type="evidence" value="ECO:0007669"/>
    <property type="project" value="UniProtKB-UniRule"/>
</dbReference>
<dbReference type="eggNOG" id="COG0582">
    <property type="taxonomic scope" value="Bacteria"/>
</dbReference>
<evidence type="ECO:0000256" key="2">
    <source>
        <dbReference type="ARBA" id="ARBA00022908"/>
    </source>
</evidence>
<reference evidence="8" key="2">
    <citation type="submission" date="2014-03" db="EMBL/GenBank/DDBJ databases">
        <authorList>
            <person name="Urmite Genomes"/>
        </authorList>
    </citation>
    <scope>NUCLEOTIDE SEQUENCE</scope>
    <source>
        <strain evidence="8">S1</strain>
    </source>
</reference>
<evidence type="ECO:0000259" key="7">
    <source>
        <dbReference type="PROSITE" id="PS51900"/>
    </source>
</evidence>
<dbReference type="GO" id="GO:0006310">
    <property type="term" value="P:DNA recombination"/>
    <property type="evidence" value="ECO:0007669"/>
    <property type="project" value="UniProtKB-KW"/>
</dbReference>
<dbReference type="Pfam" id="PF00589">
    <property type="entry name" value="Phage_integrase"/>
    <property type="match status" value="1"/>
</dbReference>
<keyword evidence="2" id="KW-0229">DNA integration</keyword>
<dbReference type="InterPro" id="IPR013762">
    <property type="entry name" value="Integrase-like_cat_sf"/>
</dbReference>
<dbReference type="RefSeq" id="WP_036574836.1">
    <property type="nucleotide sequence ID" value="NZ_CABLBW010000001.1"/>
</dbReference>
<reference evidence="8" key="1">
    <citation type="submission" date="2014-03" db="EMBL/GenBank/DDBJ databases">
        <title>Draft genome sequencing of Oceanobacillus picturae strain S1 isolated from human gut.</title>
        <authorList>
            <person name="Croce O."/>
            <person name="Lagier J.C."/>
            <person name="Raoult D."/>
        </authorList>
    </citation>
    <scope>NUCLEOTIDE SEQUENCE [LARGE SCALE GENOMIC DNA]</scope>
    <source>
        <strain evidence="8">S1</strain>
    </source>
</reference>
<evidence type="ECO:0000256" key="1">
    <source>
        <dbReference type="ARBA" id="ARBA00008857"/>
    </source>
</evidence>
<name>W9ACC8_9BACI</name>
<dbReference type="InterPro" id="IPR050808">
    <property type="entry name" value="Phage_Integrase"/>
</dbReference>
<dbReference type="Pfam" id="PF14657">
    <property type="entry name" value="Arm-DNA-bind_4"/>
    <property type="match status" value="1"/>
</dbReference>
<dbReference type="InterPro" id="IPR025269">
    <property type="entry name" value="SAM-like_dom"/>
</dbReference>
<dbReference type="EMBL" id="CCAX010000001">
    <property type="protein sequence ID" value="CDO03138.1"/>
    <property type="molecule type" value="Genomic_DNA"/>
</dbReference>
<keyword evidence="3 5" id="KW-0238">DNA-binding</keyword>
<dbReference type="InterPro" id="IPR011010">
    <property type="entry name" value="DNA_brk_join_enz"/>
</dbReference>
<dbReference type="SUPFAM" id="SSF56349">
    <property type="entry name" value="DNA breaking-rejoining enzymes"/>
    <property type="match status" value="1"/>
</dbReference>
<dbReference type="InterPro" id="IPR028259">
    <property type="entry name" value="AP2-like_int_N"/>
</dbReference>
<proteinExistence type="inferred from homology"/>
<dbReference type="AlphaFoldDB" id="W9ACC8"/>
<evidence type="ECO:0000313" key="8">
    <source>
        <dbReference type="EMBL" id="CDO03138.1"/>
    </source>
</evidence>
<dbReference type="PANTHER" id="PTHR30629:SF2">
    <property type="entry name" value="PROPHAGE INTEGRASE INTS-RELATED"/>
    <property type="match status" value="1"/>
</dbReference>
<dbReference type="PROSITE" id="PS51898">
    <property type="entry name" value="TYR_RECOMBINASE"/>
    <property type="match status" value="1"/>
</dbReference>
<dbReference type="Gene3D" id="1.10.443.10">
    <property type="entry name" value="Intergrase catalytic core"/>
    <property type="match status" value="1"/>
</dbReference>
<keyword evidence="9" id="KW-1185">Reference proteome</keyword>
<comment type="similarity">
    <text evidence="1">Belongs to the 'phage' integrase family.</text>
</comment>
<dbReference type="CDD" id="cd01189">
    <property type="entry name" value="INT_ICEBs1_C_like"/>
    <property type="match status" value="1"/>
</dbReference>
<dbReference type="STRING" id="171693.BN988_01638"/>
<dbReference type="Proteomes" id="UP000028863">
    <property type="component" value="Unassembled WGS sequence"/>
</dbReference>
<dbReference type="PANTHER" id="PTHR30629">
    <property type="entry name" value="PROPHAGE INTEGRASE"/>
    <property type="match status" value="1"/>
</dbReference>